<evidence type="ECO:0000256" key="1">
    <source>
        <dbReference type="SAM" id="Phobius"/>
    </source>
</evidence>
<dbReference type="Pfam" id="PF04773">
    <property type="entry name" value="FecR"/>
    <property type="match status" value="1"/>
</dbReference>
<dbReference type="OrthoDB" id="645173at2"/>
<dbReference type="Proteomes" id="UP000198901">
    <property type="component" value="Unassembled WGS sequence"/>
</dbReference>
<feature type="transmembrane region" description="Helical" evidence="1">
    <location>
        <begin position="87"/>
        <end position="108"/>
    </location>
</feature>
<organism evidence="4 5">
    <name type="scientific">Siphonobacter aquaeclarae</name>
    <dbReference type="NCBI Taxonomy" id="563176"/>
    <lineage>
        <taxon>Bacteria</taxon>
        <taxon>Pseudomonadati</taxon>
        <taxon>Bacteroidota</taxon>
        <taxon>Cytophagia</taxon>
        <taxon>Cytophagales</taxon>
        <taxon>Cytophagaceae</taxon>
        <taxon>Siphonobacter</taxon>
    </lineage>
</organism>
<dbReference type="InterPro" id="IPR006860">
    <property type="entry name" value="FecR"/>
</dbReference>
<keyword evidence="1" id="KW-0472">Membrane</keyword>
<evidence type="ECO:0000259" key="2">
    <source>
        <dbReference type="Pfam" id="PF04773"/>
    </source>
</evidence>
<dbReference type="Pfam" id="PF16344">
    <property type="entry name" value="FecR_C"/>
    <property type="match status" value="1"/>
</dbReference>
<dbReference type="PANTHER" id="PTHR30273">
    <property type="entry name" value="PERIPLASMIC SIGNAL SENSOR AND SIGMA FACTOR ACTIVATOR FECR-RELATED"/>
    <property type="match status" value="1"/>
</dbReference>
<evidence type="ECO:0000259" key="3">
    <source>
        <dbReference type="Pfam" id="PF16344"/>
    </source>
</evidence>
<keyword evidence="1" id="KW-0812">Transmembrane</keyword>
<evidence type="ECO:0000313" key="5">
    <source>
        <dbReference type="Proteomes" id="UP000198901"/>
    </source>
</evidence>
<dbReference type="EMBL" id="FNGS01000012">
    <property type="protein sequence ID" value="SDN05592.1"/>
    <property type="molecule type" value="Genomic_DNA"/>
</dbReference>
<dbReference type="InterPro" id="IPR012373">
    <property type="entry name" value="Ferrdict_sens_TM"/>
</dbReference>
<reference evidence="4 5" key="1">
    <citation type="submission" date="2016-10" db="EMBL/GenBank/DDBJ databases">
        <authorList>
            <person name="de Groot N.N."/>
        </authorList>
    </citation>
    <scope>NUCLEOTIDE SEQUENCE [LARGE SCALE GENOMIC DNA]</scope>
    <source>
        <strain evidence="4 5">DSM 21668</strain>
    </source>
</reference>
<dbReference type="STRING" id="563176.SAMN04488090_4865"/>
<dbReference type="Gene3D" id="2.60.120.1440">
    <property type="match status" value="1"/>
</dbReference>
<proteinExistence type="predicted"/>
<dbReference type="GO" id="GO:0016989">
    <property type="term" value="F:sigma factor antagonist activity"/>
    <property type="evidence" value="ECO:0007669"/>
    <property type="project" value="TreeGrafter"/>
</dbReference>
<dbReference type="RefSeq" id="WP_093208897.1">
    <property type="nucleotide sequence ID" value="NZ_FNGS01000012.1"/>
</dbReference>
<sequence>MDYSHFTCEDFVLDPYFRRWVGGELPPEDTFWETFRQGHPEKEEEIRQARFLVAGLGMEDAPLSDEDILARTETLQNRITPVRSLRWWIAAAASVAVLAVGGLGWYTFREPIRQTIGLAPAGQQEECNTSSARRSITLPDGSVVTLEPGSRICYSRDFARRNVQLDGEAFFNVVRMPERPFQVYTGQVTTRVLGTSFSVQSASGDVVVKVVTGKVSVTAPEATGEHIVLLPNQMGVYRKATERLSKTLVEQPLLLHTSPDVSFHFQDTPVSEVFTRLQQSYGVPILYDSEALARCTVTAPLGNESLYEKLDLICRVLRASYEVVDAQIVISSRGCAATSPSPDVIP</sequence>
<keyword evidence="1" id="KW-1133">Transmembrane helix</keyword>
<dbReference type="PIRSF" id="PIRSF018266">
    <property type="entry name" value="FecR"/>
    <property type="match status" value="1"/>
</dbReference>
<feature type="domain" description="FecR protein" evidence="2">
    <location>
        <begin position="129"/>
        <end position="215"/>
    </location>
</feature>
<gene>
    <name evidence="4" type="ORF">SAMN04488090_4865</name>
</gene>
<protein>
    <submittedName>
        <fullName evidence="4">FecR family protein</fullName>
    </submittedName>
</protein>
<keyword evidence="5" id="KW-1185">Reference proteome</keyword>
<name>A0A1G9Y912_9BACT</name>
<accession>A0A1G9Y912</accession>
<feature type="domain" description="Protein FecR C-terminal" evidence="3">
    <location>
        <begin position="263"/>
        <end position="330"/>
    </location>
</feature>
<dbReference type="InterPro" id="IPR032508">
    <property type="entry name" value="FecR_C"/>
</dbReference>
<dbReference type="AlphaFoldDB" id="A0A1G9Y912"/>
<dbReference type="PANTHER" id="PTHR30273:SF2">
    <property type="entry name" value="PROTEIN FECR"/>
    <property type="match status" value="1"/>
</dbReference>
<dbReference type="Gene3D" id="3.55.50.30">
    <property type="match status" value="1"/>
</dbReference>
<evidence type="ECO:0000313" key="4">
    <source>
        <dbReference type="EMBL" id="SDN05592.1"/>
    </source>
</evidence>